<dbReference type="AlphaFoldDB" id="A0A8X6RKU3"/>
<accession>A0A8X6RKU3</accession>
<reference evidence="1" key="1">
    <citation type="submission" date="2020-08" db="EMBL/GenBank/DDBJ databases">
        <title>Multicomponent nature underlies the extraordinary mechanical properties of spider dragline silk.</title>
        <authorList>
            <person name="Kono N."/>
            <person name="Nakamura H."/>
            <person name="Mori M."/>
            <person name="Yoshida Y."/>
            <person name="Ohtoshi R."/>
            <person name="Malay A.D."/>
            <person name="Moran D.A.P."/>
            <person name="Tomita M."/>
            <person name="Numata K."/>
            <person name="Arakawa K."/>
        </authorList>
    </citation>
    <scope>NUCLEOTIDE SEQUENCE</scope>
</reference>
<comment type="caution">
    <text evidence="1">The sequence shown here is derived from an EMBL/GenBank/DDBJ whole genome shotgun (WGS) entry which is preliminary data.</text>
</comment>
<evidence type="ECO:0000313" key="1">
    <source>
        <dbReference type="EMBL" id="GFX97211.1"/>
    </source>
</evidence>
<dbReference type="Proteomes" id="UP000887159">
    <property type="component" value="Unassembled WGS sequence"/>
</dbReference>
<sequence length="79" mass="9039">MPDPQWYWARTHDMPAMIQYLDHWATAALWSVWYGSFDGGVKVVSSFSHDCGSKFLDILRRLGNGSSLNTEINISVLKY</sequence>
<gene>
    <name evidence="1" type="ORF">TNCV_557011</name>
</gene>
<proteinExistence type="predicted"/>
<keyword evidence="2" id="KW-1185">Reference proteome</keyword>
<organism evidence="1 2">
    <name type="scientific">Trichonephila clavipes</name>
    <name type="common">Golden silk orbweaver</name>
    <name type="synonym">Nephila clavipes</name>
    <dbReference type="NCBI Taxonomy" id="2585209"/>
    <lineage>
        <taxon>Eukaryota</taxon>
        <taxon>Metazoa</taxon>
        <taxon>Ecdysozoa</taxon>
        <taxon>Arthropoda</taxon>
        <taxon>Chelicerata</taxon>
        <taxon>Arachnida</taxon>
        <taxon>Araneae</taxon>
        <taxon>Araneomorphae</taxon>
        <taxon>Entelegynae</taxon>
        <taxon>Araneoidea</taxon>
        <taxon>Nephilidae</taxon>
        <taxon>Trichonephila</taxon>
    </lineage>
</organism>
<protein>
    <submittedName>
        <fullName evidence="1">Uncharacterized protein</fullName>
    </submittedName>
</protein>
<name>A0A8X6RKU3_TRICX</name>
<dbReference type="EMBL" id="BMAU01021196">
    <property type="protein sequence ID" value="GFX97211.1"/>
    <property type="molecule type" value="Genomic_DNA"/>
</dbReference>
<evidence type="ECO:0000313" key="2">
    <source>
        <dbReference type="Proteomes" id="UP000887159"/>
    </source>
</evidence>